<evidence type="ECO:0000313" key="2">
    <source>
        <dbReference type="EMBL" id="BAM18450.1"/>
    </source>
</evidence>
<reference evidence="2" key="1">
    <citation type="journal article" date="2012" name="BMC Biol.">
        <title>Comprehensive microarray-based analysis for stage-specific larval camouflage pattern-associated genes in the swallowtail butterfly, Papilio xuthus.</title>
        <authorList>
            <person name="Futahashi R."/>
            <person name="Shirataki H."/>
            <person name="Narita T."/>
            <person name="Mita K."/>
            <person name="Fujiwara H."/>
        </authorList>
    </citation>
    <scope>NUCLEOTIDE SEQUENCE</scope>
    <source>
        <tissue evidence="2">Epidermis</tissue>
    </source>
</reference>
<sequence length="59" mass="7123">MNENYQIKLLKIVYIYIVFKTALDSLQTIYLSCYFIKSSHDYFLNKKLPYLLVQNHCLL</sequence>
<protein>
    <submittedName>
        <fullName evidence="2">Uncharacterized protein</fullName>
    </submittedName>
</protein>
<name>I4DKL0_PAPXU</name>
<dbReference type="EMBL" id="AK401828">
    <property type="protein sequence ID" value="BAM18450.1"/>
    <property type="molecule type" value="mRNA"/>
</dbReference>
<keyword evidence="1" id="KW-0812">Transmembrane</keyword>
<feature type="transmembrane region" description="Helical" evidence="1">
    <location>
        <begin position="12"/>
        <end position="36"/>
    </location>
</feature>
<keyword evidence="1" id="KW-0472">Membrane</keyword>
<dbReference type="AlphaFoldDB" id="I4DKL0"/>
<proteinExistence type="evidence at transcript level"/>
<keyword evidence="1" id="KW-1133">Transmembrane helix</keyword>
<organism evidence="2">
    <name type="scientific">Papilio xuthus</name>
    <name type="common">Asian swallowtail butterfly</name>
    <dbReference type="NCBI Taxonomy" id="66420"/>
    <lineage>
        <taxon>Eukaryota</taxon>
        <taxon>Metazoa</taxon>
        <taxon>Ecdysozoa</taxon>
        <taxon>Arthropoda</taxon>
        <taxon>Hexapoda</taxon>
        <taxon>Insecta</taxon>
        <taxon>Pterygota</taxon>
        <taxon>Neoptera</taxon>
        <taxon>Endopterygota</taxon>
        <taxon>Lepidoptera</taxon>
        <taxon>Glossata</taxon>
        <taxon>Ditrysia</taxon>
        <taxon>Papilionoidea</taxon>
        <taxon>Papilionidae</taxon>
        <taxon>Papilioninae</taxon>
        <taxon>Papilio</taxon>
    </lineage>
</organism>
<evidence type="ECO:0000256" key="1">
    <source>
        <dbReference type="SAM" id="Phobius"/>
    </source>
</evidence>
<accession>I4DKL0</accession>